<protein>
    <recommendedName>
        <fullName evidence="3">Cytidylate kinase</fullName>
    </recommendedName>
</protein>
<keyword evidence="2" id="KW-1185">Reference proteome</keyword>
<name>G9WMV4_9FIRM</name>
<dbReference type="Gene3D" id="3.40.50.300">
    <property type="entry name" value="P-loop containing nucleotide triphosphate hydrolases"/>
    <property type="match status" value="1"/>
</dbReference>
<dbReference type="SUPFAM" id="SSF52540">
    <property type="entry name" value="P-loop containing nucleoside triphosphate hydrolases"/>
    <property type="match status" value="1"/>
</dbReference>
<evidence type="ECO:0000313" key="1">
    <source>
        <dbReference type="EMBL" id="EHL11857.1"/>
    </source>
</evidence>
<dbReference type="HOGENOM" id="CLU_065155_3_1_9"/>
<dbReference type="EMBL" id="AFZC02000003">
    <property type="protein sequence ID" value="EHL11857.1"/>
    <property type="molecule type" value="Genomic_DNA"/>
</dbReference>
<dbReference type="InterPro" id="IPR027417">
    <property type="entry name" value="P-loop_NTPase"/>
</dbReference>
<dbReference type="AlphaFoldDB" id="G9WMV4"/>
<proteinExistence type="predicted"/>
<evidence type="ECO:0000313" key="2">
    <source>
        <dbReference type="Proteomes" id="UP000018461"/>
    </source>
</evidence>
<dbReference type="STRING" id="796943.HMPREF9625_00687"/>
<gene>
    <name evidence="1" type="ORF">HMPREF9625_00687</name>
</gene>
<dbReference type="RefSeq" id="WP_009534548.1">
    <property type="nucleotide sequence ID" value="NZ_KE148312.1"/>
</dbReference>
<accession>G9WMV4</accession>
<evidence type="ECO:0008006" key="3">
    <source>
        <dbReference type="Google" id="ProtNLM"/>
    </source>
</evidence>
<reference evidence="1" key="1">
    <citation type="submission" date="2011-08" db="EMBL/GenBank/DDBJ databases">
        <authorList>
            <consortium name="The Broad Institute Genome Sequencing Platform"/>
            <person name="Earl A."/>
            <person name="Ward D."/>
            <person name="Feldgarden M."/>
            <person name="Gevers D."/>
            <person name="Sizova M."/>
            <person name="Hazen A."/>
            <person name="Epstein S."/>
            <person name="Young S.K."/>
            <person name="Zeng Q."/>
            <person name="Gargeya S."/>
            <person name="Fitzgerald M."/>
            <person name="Haas B."/>
            <person name="Abouelleil A."/>
            <person name="Alvarado L."/>
            <person name="Arachchi H.M."/>
            <person name="Berlin A."/>
            <person name="Brown A."/>
            <person name="Chapman S.B."/>
            <person name="Chen Z."/>
            <person name="Dunbar C."/>
            <person name="Freedman E."/>
            <person name="Gearin G."/>
            <person name="Gellesch M."/>
            <person name="Goldberg J."/>
            <person name="Griggs A."/>
            <person name="Gujja S."/>
            <person name="Heiman D."/>
            <person name="Howarth C."/>
            <person name="Larson L."/>
            <person name="Lui A."/>
            <person name="MacDonald P.J.P."/>
            <person name="Montmayeur A."/>
            <person name="Murphy C."/>
            <person name="Neiman D."/>
            <person name="Pearson M."/>
            <person name="Priest M."/>
            <person name="Roberts A."/>
            <person name="Saif S."/>
            <person name="Shea T."/>
            <person name="Shenoy N."/>
            <person name="Sisk P."/>
            <person name="Stolte C."/>
            <person name="Sykes S."/>
            <person name="Wortman J."/>
            <person name="Nusbaum C."/>
            <person name="Birren B."/>
        </authorList>
    </citation>
    <scope>NUCLEOTIDE SEQUENCE</scope>
    <source>
        <strain evidence="1">ACB1</strain>
    </source>
</reference>
<dbReference type="Pfam" id="PF13189">
    <property type="entry name" value="Cytidylate_kin2"/>
    <property type="match status" value="1"/>
</dbReference>
<organism evidence="1 2">
    <name type="scientific">Oribacterium parvum ACB1</name>
    <dbReference type="NCBI Taxonomy" id="796943"/>
    <lineage>
        <taxon>Bacteria</taxon>
        <taxon>Bacillati</taxon>
        <taxon>Bacillota</taxon>
        <taxon>Clostridia</taxon>
        <taxon>Lachnospirales</taxon>
        <taxon>Lachnospiraceae</taxon>
        <taxon>Oribacterium</taxon>
    </lineage>
</organism>
<sequence length="211" mass="24794">MLTKKLVITIGRQYGSGGRTVGKNLAESLGIPFYDEEILRITSEKTAIGEQYFRLADEKAGSNLLYKIVDSLKPRLGKPSLEEDIVSPENLFRFQSQVVVELAEQESCIIAGRCANVILREAKKEHVDFFVYADMEKRIERTMDYCKVDEEEAKKRIKKIDRERREYHKYYTGEDWMKVDNYDLMINASRIDYREMEVLMRNYLEMKGYLK</sequence>
<reference evidence="1" key="2">
    <citation type="submission" date="2013-03" db="EMBL/GenBank/DDBJ databases">
        <title>The Genome Sequence of Oribacterium sp. ACB1.</title>
        <authorList>
            <consortium name="The Broad Institute Genomics Platform"/>
            <consortium name="The Broad Institute Genome Sequencing Center for Infectious Disease"/>
            <person name="Earl A."/>
            <person name="Ward D."/>
            <person name="Feldgarden M."/>
            <person name="Gevers D."/>
            <person name="Sizova M."/>
            <person name="Hazen A."/>
            <person name="Epstein S."/>
            <person name="Walker B."/>
            <person name="Young S."/>
            <person name="Zeng Q."/>
            <person name="Gargeya S."/>
            <person name="Fitzgerald M."/>
            <person name="Haas B."/>
            <person name="Abouelleil A."/>
            <person name="Allen A.W."/>
            <person name="Alvarado L."/>
            <person name="Arachchi H.M."/>
            <person name="Berlin A.M."/>
            <person name="Chapman S.B."/>
            <person name="Gainer-Dewar J."/>
            <person name="Goldberg J."/>
            <person name="Griggs A."/>
            <person name="Gujja S."/>
            <person name="Hansen M."/>
            <person name="Howarth C."/>
            <person name="Imamovic A."/>
            <person name="Ireland A."/>
            <person name="Larimer J."/>
            <person name="McCowan C."/>
            <person name="Murphy C."/>
            <person name="Pearson M."/>
            <person name="Poon T.W."/>
            <person name="Priest M."/>
            <person name="Roberts A."/>
            <person name="Saif S."/>
            <person name="Shea T."/>
            <person name="Sisk P."/>
            <person name="Sykes S."/>
            <person name="Wortman J."/>
            <person name="Nusbaum C."/>
            <person name="Birren B."/>
        </authorList>
    </citation>
    <scope>NUCLEOTIDE SEQUENCE [LARGE SCALE GENOMIC DNA]</scope>
    <source>
        <strain evidence="1">ACB1</strain>
    </source>
</reference>
<dbReference type="PATRIC" id="fig|796943.3.peg.1085"/>
<comment type="caution">
    <text evidence="1">The sequence shown here is derived from an EMBL/GenBank/DDBJ whole genome shotgun (WGS) entry which is preliminary data.</text>
</comment>
<dbReference type="Proteomes" id="UP000018461">
    <property type="component" value="Unassembled WGS sequence"/>
</dbReference>